<dbReference type="InterPro" id="IPR000960">
    <property type="entry name" value="Flavin_mOase"/>
</dbReference>
<dbReference type="PANTHER" id="PTHR23023">
    <property type="entry name" value="DIMETHYLANILINE MONOOXYGENASE"/>
    <property type="match status" value="1"/>
</dbReference>
<reference evidence="8 9" key="1">
    <citation type="journal article" date="2013" name="Int. J. Syst. Evol. Microbiol.">
        <title>Hoeflea suaedae sp. nov., an endophytic bacterium isolated from the root of the halophyte Suaeda maritima.</title>
        <authorList>
            <person name="Chung E.J."/>
            <person name="Park J.A."/>
            <person name="Pramanik P."/>
            <person name="Bibi F."/>
            <person name="Jeon C.O."/>
            <person name="Chung Y.R."/>
        </authorList>
    </citation>
    <scope>NUCLEOTIDE SEQUENCE [LARGE SCALE GENOMIC DNA]</scope>
    <source>
        <strain evidence="8 9">YC6898</strain>
    </source>
</reference>
<protein>
    <recommendedName>
        <fullName evidence="7">Trimethylamine monooxygenase</fullName>
        <ecNumber evidence="6">1.14.13.148</ecNumber>
    </recommendedName>
</protein>
<keyword evidence="2" id="KW-0285">Flavoprotein</keyword>
<evidence type="ECO:0000256" key="4">
    <source>
        <dbReference type="ARBA" id="ARBA00022857"/>
    </source>
</evidence>
<dbReference type="InterPro" id="IPR050346">
    <property type="entry name" value="FMO-like"/>
</dbReference>
<organism evidence="8 9">
    <name type="scientific">Pseudohoeflea suaedae</name>
    <dbReference type="NCBI Taxonomy" id="877384"/>
    <lineage>
        <taxon>Bacteria</taxon>
        <taxon>Pseudomonadati</taxon>
        <taxon>Pseudomonadota</taxon>
        <taxon>Alphaproteobacteria</taxon>
        <taxon>Hyphomicrobiales</taxon>
        <taxon>Rhizobiaceae</taxon>
        <taxon>Pseudohoeflea</taxon>
    </lineage>
</organism>
<dbReference type="GO" id="GO:0034899">
    <property type="term" value="F:trimethylamine monooxygenase activity"/>
    <property type="evidence" value="ECO:0007669"/>
    <property type="project" value="UniProtKB-EC"/>
</dbReference>
<evidence type="ECO:0000256" key="6">
    <source>
        <dbReference type="ARBA" id="ARBA00034528"/>
    </source>
</evidence>
<dbReference type="AlphaFoldDB" id="A0A4R5PIB6"/>
<keyword evidence="9" id="KW-1185">Reference proteome</keyword>
<sequence length="482" mass="52776">MEKNVAIIGGGPAGLIAARYLIGQGFEPKLFEAHDRIGGQWEYTNPSSGVWPLMRTNTARMVTRFSDLDYPEGTRTFPRNQQVAAYLRDFAAKFGISDRVELGTRVTGLKRDGDGYVLTLEHDGESRSERFDRVVVASGAYNKPAIPPISGLDGFAGELGAIHAFDYKDPELYRGKRVLVAGGNISSLEIAQDLAMLGAQSVATTMRRQRYVMPKLIAGTPVESFGFTRAGALWQETASSDEWAKSTKDFVLQYGGNPAWFGAPEPDDDVRIAGTTGSQNFLNLVAEDRITCYPWPQRIEGRKVIFADGREAEFDGIIFGTGYHLNLPFLSDELAGTLELSAKSITLADHTFHPELPGLAFMGLWGQIGPYLPPLELQARYLAYSWGGAIPARSEADLHEALEACRQSAGNDIYQHIQTIRFARLAGCDPEGRVNDELAGILAENAVTAVSFRLVGPDRLPDAEAQVRADAKRFGRKPLDTN</sequence>
<comment type="similarity">
    <text evidence="1">Belongs to the FMO family.</text>
</comment>
<proteinExistence type="inferred from homology"/>
<dbReference type="GO" id="GO:0050661">
    <property type="term" value="F:NADP binding"/>
    <property type="evidence" value="ECO:0007669"/>
    <property type="project" value="InterPro"/>
</dbReference>
<dbReference type="GO" id="GO:0004499">
    <property type="term" value="F:N,N-dimethylaniline monooxygenase activity"/>
    <property type="evidence" value="ECO:0007669"/>
    <property type="project" value="InterPro"/>
</dbReference>
<keyword evidence="4" id="KW-0521">NADP</keyword>
<keyword evidence="3" id="KW-0274">FAD</keyword>
<evidence type="ECO:0000256" key="3">
    <source>
        <dbReference type="ARBA" id="ARBA00022827"/>
    </source>
</evidence>
<evidence type="ECO:0000256" key="7">
    <source>
        <dbReference type="ARBA" id="ARBA00035159"/>
    </source>
</evidence>
<dbReference type="PIRSF" id="PIRSF000332">
    <property type="entry name" value="FMO"/>
    <property type="match status" value="1"/>
</dbReference>
<dbReference type="RefSeq" id="WP_133285252.1">
    <property type="nucleotide sequence ID" value="NZ_SMSI01000003.1"/>
</dbReference>
<evidence type="ECO:0000256" key="1">
    <source>
        <dbReference type="ARBA" id="ARBA00009183"/>
    </source>
</evidence>
<comment type="caution">
    <text evidence="8">The sequence shown here is derived from an EMBL/GenBank/DDBJ whole genome shotgun (WGS) entry which is preliminary data.</text>
</comment>
<dbReference type="EC" id="1.14.13.148" evidence="6"/>
<evidence type="ECO:0000313" key="9">
    <source>
        <dbReference type="Proteomes" id="UP000295131"/>
    </source>
</evidence>
<dbReference type="Gene3D" id="3.50.50.60">
    <property type="entry name" value="FAD/NAD(P)-binding domain"/>
    <property type="match status" value="1"/>
</dbReference>
<dbReference type="EMBL" id="SMSI01000003">
    <property type="protein sequence ID" value="TDH34967.1"/>
    <property type="molecule type" value="Genomic_DNA"/>
</dbReference>
<dbReference type="InterPro" id="IPR020946">
    <property type="entry name" value="Flavin_mOase-like"/>
</dbReference>
<dbReference type="OrthoDB" id="9790219at2"/>
<name>A0A4R5PIB6_9HYPH</name>
<dbReference type="Proteomes" id="UP000295131">
    <property type="component" value="Unassembled WGS sequence"/>
</dbReference>
<dbReference type="GO" id="GO:0050660">
    <property type="term" value="F:flavin adenine dinucleotide binding"/>
    <property type="evidence" value="ECO:0007669"/>
    <property type="project" value="InterPro"/>
</dbReference>
<dbReference type="SUPFAM" id="SSF51905">
    <property type="entry name" value="FAD/NAD(P)-binding domain"/>
    <property type="match status" value="2"/>
</dbReference>
<keyword evidence="5" id="KW-0560">Oxidoreductase</keyword>
<gene>
    <name evidence="8" type="ORF">E2A64_14685</name>
</gene>
<dbReference type="PRINTS" id="PR00370">
    <property type="entry name" value="FMOXYGENASE"/>
</dbReference>
<evidence type="ECO:0000313" key="8">
    <source>
        <dbReference type="EMBL" id="TDH34967.1"/>
    </source>
</evidence>
<dbReference type="InterPro" id="IPR036188">
    <property type="entry name" value="FAD/NAD-bd_sf"/>
</dbReference>
<accession>A0A4R5PIB6</accession>
<evidence type="ECO:0000256" key="2">
    <source>
        <dbReference type="ARBA" id="ARBA00022630"/>
    </source>
</evidence>
<evidence type="ECO:0000256" key="5">
    <source>
        <dbReference type="ARBA" id="ARBA00023002"/>
    </source>
</evidence>
<dbReference type="Pfam" id="PF00743">
    <property type="entry name" value="FMO-like"/>
    <property type="match status" value="1"/>
</dbReference>